<protein>
    <submittedName>
        <fullName evidence="3">3-deoxy-D-manno-octulosonate cytidylyltransferase</fullName>
    </submittedName>
</protein>
<gene>
    <name evidence="3" type="ORF">Fadolivirus_1_950</name>
</gene>
<proteinExistence type="predicted"/>
<accession>A0A7D3UQC8</accession>
<keyword evidence="2 3" id="KW-0548">Nucleotidyltransferase</keyword>
<evidence type="ECO:0000256" key="1">
    <source>
        <dbReference type="ARBA" id="ARBA00022679"/>
    </source>
</evidence>
<dbReference type="Gene3D" id="3.90.550.10">
    <property type="entry name" value="Spore Coat Polysaccharide Biosynthesis Protein SpsA, Chain A"/>
    <property type="match status" value="1"/>
</dbReference>
<keyword evidence="1" id="KW-0808">Transferase</keyword>
<dbReference type="InterPro" id="IPR029044">
    <property type="entry name" value="Nucleotide-diphossugar_trans"/>
</dbReference>
<evidence type="ECO:0000313" key="3">
    <source>
        <dbReference type="EMBL" id="QKF94408.1"/>
    </source>
</evidence>
<organism evidence="3 4">
    <name type="scientific">Fadolivirus FV1/VV64</name>
    <dbReference type="NCBI Taxonomy" id="3070911"/>
    <lineage>
        <taxon>Viruses</taxon>
        <taxon>Varidnaviria</taxon>
        <taxon>Bamfordvirae</taxon>
        <taxon>Nucleocytoviricota</taxon>
        <taxon>Megaviricetes</taxon>
        <taxon>Imitervirales</taxon>
        <taxon>Mimiviridae</taxon>
        <taxon>Klosneuvirinae</taxon>
        <taxon>Fadolivirus</taxon>
        <taxon>Fadolivirus algeromassiliense</taxon>
    </lineage>
</organism>
<evidence type="ECO:0000256" key="2">
    <source>
        <dbReference type="ARBA" id="ARBA00022695"/>
    </source>
</evidence>
<dbReference type="PANTHER" id="PTHR42866:SF2">
    <property type="entry name" value="3-DEOXY-MANNO-OCTULOSONATE CYTIDYLYLTRANSFERASE, MITOCHONDRIAL"/>
    <property type="match status" value="1"/>
</dbReference>
<dbReference type="GO" id="GO:0008690">
    <property type="term" value="F:3-deoxy-manno-octulosonate cytidylyltransferase activity"/>
    <property type="evidence" value="ECO:0007669"/>
    <property type="project" value="InterPro"/>
</dbReference>
<keyword evidence="4" id="KW-1185">Reference proteome</keyword>
<sequence>MDQKISICIPARYNSTRLPGKPLLRINGKSIIQRVYENAIQIKNVNRVVVLTDDERIKKEITDIGGESIIITDECLNGTDRIIKYLNKFNIDDNIIVNVQGDEPFLNPHNIELAIQNYIKRKEASPKMVCSTLYYETLDKHEISSKNRGKSVMDNDGNIMYCSRNVIPSGKKDNIIENYKYRIHIGIFVYDREYLLNSYATHNTNLQLCEDIEWLKIIEDGYQINAVQADSPEIGVDTIEDFEYLTNKYK</sequence>
<reference evidence="3 4" key="1">
    <citation type="submission" date="2020-04" db="EMBL/GenBank/DDBJ databases">
        <title>Advantages and limits of metagenomic assembly and binning of a giant virus.</title>
        <authorList>
            <person name="Schulz F."/>
            <person name="Andreani J."/>
            <person name="Francis R."/>
            <person name="Boudjemaa H."/>
            <person name="Bou Khalil J.Y."/>
            <person name="Lee J."/>
            <person name="La Scola B."/>
            <person name="Woyke T."/>
        </authorList>
    </citation>
    <scope>NUCLEOTIDE SEQUENCE [LARGE SCALE GENOMIC DNA]</scope>
    <source>
        <strain evidence="3 4">FV1/VV64</strain>
    </source>
</reference>
<evidence type="ECO:0000313" key="4">
    <source>
        <dbReference type="Proteomes" id="UP001162001"/>
    </source>
</evidence>
<dbReference type="CDD" id="cd02517">
    <property type="entry name" value="CMP-KDO-Synthetase"/>
    <property type="match status" value="1"/>
</dbReference>
<dbReference type="SUPFAM" id="SSF53448">
    <property type="entry name" value="Nucleotide-diphospho-sugar transferases"/>
    <property type="match status" value="1"/>
</dbReference>
<dbReference type="PANTHER" id="PTHR42866">
    <property type="entry name" value="3-DEOXY-MANNO-OCTULOSONATE CYTIDYLYLTRANSFERASE"/>
    <property type="match status" value="1"/>
</dbReference>
<dbReference type="InterPro" id="IPR004528">
    <property type="entry name" value="KdsB"/>
</dbReference>
<dbReference type="EMBL" id="MT418680">
    <property type="protein sequence ID" value="QKF94408.1"/>
    <property type="molecule type" value="Genomic_DNA"/>
</dbReference>
<dbReference type="NCBIfam" id="NF003952">
    <property type="entry name" value="PRK05450.1-5"/>
    <property type="match status" value="1"/>
</dbReference>
<name>A0A7D3UQC8_9VIRU</name>
<dbReference type="InterPro" id="IPR003329">
    <property type="entry name" value="Cytidylyl_trans"/>
</dbReference>
<dbReference type="Proteomes" id="UP001162001">
    <property type="component" value="Segment"/>
</dbReference>
<dbReference type="Pfam" id="PF02348">
    <property type="entry name" value="CTP_transf_3"/>
    <property type="match status" value="1"/>
</dbReference>